<comment type="caution">
    <text evidence="1">The sequence shown here is derived from an EMBL/GenBank/DDBJ whole genome shotgun (WGS) entry which is preliminary data.</text>
</comment>
<gene>
    <name evidence="1" type="ORF">ACFQ4Y_13500</name>
</gene>
<protein>
    <submittedName>
        <fullName evidence="1">Uncharacterized protein</fullName>
    </submittedName>
</protein>
<evidence type="ECO:0000313" key="2">
    <source>
        <dbReference type="Proteomes" id="UP001597282"/>
    </source>
</evidence>
<accession>A0ABW4CAY1</accession>
<dbReference type="Proteomes" id="UP001597282">
    <property type="component" value="Unassembled WGS sequence"/>
</dbReference>
<organism evidence="1 2">
    <name type="scientific">Kroppenstedtia sanguinis</name>
    <dbReference type="NCBI Taxonomy" id="1380684"/>
    <lineage>
        <taxon>Bacteria</taxon>
        <taxon>Bacillati</taxon>
        <taxon>Bacillota</taxon>
        <taxon>Bacilli</taxon>
        <taxon>Bacillales</taxon>
        <taxon>Thermoactinomycetaceae</taxon>
        <taxon>Kroppenstedtia</taxon>
    </lineage>
</organism>
<name>A0ABW4CAY1_9BACL</name>
<dbReference type="RefSeq" id="WP_380166336.1">
    <property type="nucleotide sequence ID" value="NZ_JBHTNU010000015.1"/>
</dbReference>
<dbReference type="EMBL" id="JBHTNU010000015">
    <property type="protein sequence ID" value="MFD1427919.1"/>
    <property type="molecule type" value="Genomic_DNA"/>
</dbReference>
<evidence type="ECO:0000313" key="1">
    <source>
        <dbReference type="EMBL" id="MFD1427919.1"/>
    </source>
</evidence>
<sequence>MKLETLKEIAVEEEESFVECVLRLKERDFTWNLLSGMVLDVKMMMIKSLLVDNNVIEFKRQLYMAAKYIEANLLAEPLNTLENQHYTKAFFHRIISADHEAFYWALVSEHPGVVESLAHLLGWKGEKWELGETTSPFTNLGLAIKYTLLGMDGEAERHIAKLKTRKIPKYLEAYMMLLEAILSQSQPQAQEWLEQAVKLHRRGDYTDVEKLCAIPAIGLGWLAKSRGLEVRVDHPLAPGEVFESHDFSYPEMDFLPKEIRDRTWKDMVE</sequence>
<keyword evidence="2" id="KW-1185">Reference proteome</keyword>
<proteinExistence type="predicted"/>
<reference evidence="2" key="1">
    <citation type="journal article" date="2019" name="Int. J. Syst. Evol. Microbiol.">
        <title>The Global Catalogue of Microorganisms (GCM) 10K type strain sequencing project: providing services to taxonomists for standard genome sequencing and annotation.</title>
        <authorList>
            <consortium name="The Broad Institute Genomics Platform"/>
            <consortium name="The Broad Institute Genome Sequencing Center for Infectious Disease"/>
            <person name="Wu L."/>
            <person name="Ma J."/>
        </authorList>
    </citation>
    <scope>NUCLEOTIDE SEQUENCE [LARGE SCALE GENOMIC DNA]</scope>
    <source>
        <strain evidence="2">S1</strain>
    </source>
</reference>